<dbReference type="Pfam" id="PF02571">
    <property type="entry name" value="CbiJ"/>
    <property type="match status" value="1"/>
</dbReference>
<dbReference type="PANTHER" id="PTHR36925:SF1">
    <property type="entry name" value="COBALT-PRECORRIN-6A REDUCTASE"/>
    <property type="match status" value="1"/>
</dbReference>
<sequence>MSGRIRASARALISTATRLRSWISEDGNPRAVWARIRSPGPPSASSTVRFESSKPRSQSSLARIFGPFPSEVSTSRRRPGCSSGRMRSSGRPCSDSVSTFCRAQPRREAASEKADGAGNDANSSGATCRERVTPTPKKNGSPEASTQTGFPLRANRSFMDASKGLGQAWACPLIRGSASCRCLRPPKTTSAEAIASLAFSPSPATPSSPMPTMDSQRLRGAWLAGDSGGTLKHSILILGGTGEARRLAGRLADDPRYTVVLSLAGRTRTPIEHPVPVRVGGFGGAEGLAQYLREKKISILIDATHPYAARISANAAEATKKACVPMIALRRAPWQRQPDDRWTEVSSITEAVQLLGEESRRVFLTLGRQELLPFEAAPHHRYLVRSVDPVEPRLAVPYAAYLTERGPFEAASEKALLQEHGIEVIVAKNSGGPASYGKIIAARKLGIDVILIRRPRLAEVPAVDSVEAVLDHLAHALPPL</sequence>
<evidence type="ECO:0000256" key="3">
    <source>
        <dbReference type="ARBA" id="ARBA00023002"/>
    </source>
</evidence>
<gene>
    <name evidence="5" type="ORF">NT26_3127</name>
</gene>
<dbReference type="Proteomes" id="UP000010792">
    <property type="component" value="Chromosome"/>
</dbReference>
<reference evidence="5 6" key="1">
    <citation type="journal article" date="2013" name="Genome Biol. Evol.">
        <title>Life in an arsenic-containing gold mine: genome and physiology of the autotrophic arsenite-oxidizing bacterium rhizobium sp. NT-26.</title>
        <authorList>
            <person name="Andres J."/>
            <person name="Arsene-Ploetze F."/>
            <person name="Barbe V."/>
            <person name="Brochier-Armanet C."/>
            <person name="Cleiss-Arnold J."/>
            <person name="Coppee J.Y."/>
            <person name="Dillies M.A."/>
            <person name="Geist"/>
            <person name="L"/>
            <person name="Joublin A."/>
            <person name="Koechler S."/>
            <person name="Lassalle F."/>
            <person name="Marchal M."/>
            <person name="Medigue C."/>
            <person name="Muller D."/>
            <person name="Nesme X."/>
            <person name="Plewniak F."/>
            <person name="Proux C."/>
            <person name="Ramirez-Bahena M.H."/>
            <person name="Schenowitz C."/>
            <person name="Sismeiro O."/>
            <person name="Vallenet D."/>
            <person name="Santini J.M."/>
            <person name="Bertin P.N."/>
        </authorList>
    </citation>
    <scope>NUCLEOTIDE SEQUENCE [LARGE SCALE GENOMIC DNA]</scope>
    <source>
        <strain evidence="5 6">NT-26</strain>
    </source>
</reference>
<keyword evidence="2" id="KW-0169">Cobalamin biosynthesis</keyword>
<dbReference type="EC" id="1.3.1.54" evidence="5"/>
<protein>
    <submittedName>
        <fullName evidence="5">Precorrin-6A reductase (Modular protein)</fullName>
        <ecNumber evidence="5">1.3.1.54</ecNumber>
    </submittedName>
</protein>
<name>L0NID0_9HYPH</name>
<dbReference type="EMBL" id="FO082820">
    <property type="protein sequence ID" value="CCF20850.1"/>
    <property type="molecule type" value="Genomic_DNA"/>
</dbReference>
<dbReference type="InterPro" id="IPR003723">
    <property type="entry name" value="Precorrin-6x_reduct"/>
</dbReference>
<dbReference type="KEGG" id="rht:NT26_3127"/>
<dbReference type="PANTHER" id="PTHR36925">
    <property type="entry name" value="COBALT-PRECORRIN-6A REDUCTASE"/>
    <property type="match status" value="1"/>
</dbReference>
<dbReference type="NCBIfam" id="TIGR00715">
    <property type="entry name" value="precor6x_red"/>
    <property type="match status" value="1"/>
</dbReference>
<evidence type="ECO:0000256" key="2">
    <source>
        <dbReference type="ARBA" id="ARBA00022573"/>
    </source>
</evidence>
<dbReference type="AlphaFoldDB" id="L0NID0"/>
<keyword evidence="3 5" id="KW-0560">Oxidoreductase</keyword>
<evidence type="ECO:0000256" key="1">
    <source>
        <dbReference type="ARBA" id="ARBA00004953"/>
    </source>
</evidence>
<dbReference type="GO" id="GO:0016994">
    <property type="term" value="F:precorrin-6A reductase activity"/>
    <property type="evidence" value="ECO:0007669"/>
    <property type="project" value="UniProtKB-EC"/>
</dbReference>
<dbReference type="PROSITE" id="PS51014">
    <property type="entry name" value="COBK_CBIJ"/>
    <property type="match status" value="1"/>
</dbReference>
<dbReference type="STRING" id="1125847.NT26_3127"/>
<feature type="region of interest" description="Disordered" evidence="4">
    <location>
        <begin position="33"/>
        <end position="149"/>
    </location>
</feature>
<feature type="compositionally biased region" description="Low complexity" evidence="4">
    <location>
        <begin position="80"/>
        <end position="94"/>
    </location>
</feature>
<evidence type="ECO:0000256" key="4">
    <source>
        <dbReference type="SAM" id="MobiDB-lite"/>
    </source>
</evidence>
<dbReference type="NCBIfam" id="NF005968">
    <property type="entry name" value="PRK08057.1-2"/>
    <property type="match status" value="1"/>
</dbReference>
<organism evidence="5 6">
    <name type="scientific">Pseudorhizobium banfieldiae</name>
    <dbReference type="NCBI Taxonomy" id="1125847"/>
    <lineage>
        <taxon>Bacteria</taxon>
        <taxon>Pseudomonadati</taxon>
        <taxon>Pseudomonadota</taxon>
        <taxon>Alphaproteobacteria</taxon>
        <taxon>Hyphomicrobiales</taxon>
        <taxon>Rhizobiaceae</taxon>
        <taxon>Rhizobium/Agrobacterium group</taxon>
        <taxon>Pseudorhizobium</taxon>
    </lineage>
</organism>
<evidence type="ECO:0000313" key="6">
    <source>
        <dbReference type="Proteomes" id="UP000010792"/>
    </source>
</evidence>
<feature type="compositionally biased region" description="Basic and acidic residues" evidence="4">
    <location>
        <begin position="105"/>
        <end position="115"/>
    </location>
</feature>
<feature type="compositionally biased region" description="Polar residues" evidence="4">
    <location>
        <begin position="43"/>
        <end position="61"/>
    </location>
</feature>
<evidence type="ECO:0000313" key="5">
    <source>
        <dbReference type="EMBL" id="CCF20850.1"/>
    </source>
</evidence>
<keyword evidence="6" id="KW-1185">Reference proteome</keyword>
<proteinExistence type="predicted"/>
<accession>L0NID0</accession>
<comment type="pathway">
    <text evidence="1">Cofactor biosynthesis; adenosylcobalamin biosynthesis.</text>
</comment>
<dbReference type="GO" id="GO:0009236">
    <property type="term" value="P:cobalamin biosynthetic process"/>
    <property type="evidence" value="ECO:0007669"/>
    <property type="project" value="UniProtKB-UniPathway"/>
</dbReference>
<feature type="compositionally biased region" description="Polar residues" evidence="4">
    <location>
        <begin position="136"/>
        <end position="149"/>
    </location>
</feature>
<dbReference type="UniPathway" id="UPA00148"/>